<dbReference type="Gene3D" id="2.160.20.10">
    <property type="entry name" value="Single-stranded right-handed beta-helix, Pectin lyase-like"/>
    <property type="match status" value="1"/>
</dbReference>
<dbReference type="Pfam" id="PF13229">
    <property type="entry name" value="Beta_helix"/>
    <property type="match status" value="1"/>
</dbReference>
<evidence type="ECO:0000313" key="2">
    <source>
        <dbReference type="EMBL" id="KKK68500.1"/>
    </source>
</evidence>
<dbReference type="SMART" id="SM00710">
    <property type="entry name" value="PbH1"/>
    <property type="match status" value="4"/>
</dbReference>
<accession>A0A0F8Y4G5</accession>
<dbReference type="InterPro" id="IPR012334">
    <property type="entry name" value="Pectin_lyas_fold"/>
</dbReference>
<dbReference type="AlphaFoldDB" id="A0A0F8Y4G5"/>
<proteinExistence type="predicted"/>
<sequence length="193" mass="21458">GCRFAQARGRGVLATTRNVIIEDNTFDRLQHGGIQLAPEMLHFKVAAGLDNVLISKNRFINCNLGPSPSWGEIFIGAIMKGWRHGATGINRNIVIRDNHIENTGTLWLHVGSTDGIVVENNTIINGNSQDGYIDWMFAAVTLVNSRNIRFEGNRFSWSRGDDEAYSFWDIKENVDSNTLVVSGNEGFHAPRNS</sequence>
<gene>
    <name evidence="2" type="ORF">LCGC14_2943420</name>
</gene>
<dbReference type="InterPro" id="IPR011050">
    <property type="entry name" value="Pectin_lyase_fold/virulence"/>
</dbReference>
<comment type="caution">
    <text evidence="2">The sequence shown here is derived from an EMBL/GenBank/DDBJ whole genome shotgun (WGS) entry which is preliminary data.</text>
</comment>
<protein>
    <recommendedName>
        <fullName evidence="1">Right handed beta helix domain-containing protein</fullName>
    </recommendedName>
</protein>
<dbReference type="EMBL" id="LAZR01059103">
    <property type="protein sequence ID" value="KKK68500.1"/>
    <property type="molecule type" value="Genomic_DNA"/>
</dbReference>
<name>A0A0F8Y4G5_9ZZZZ</name>
<dbReference type="SUPFAM" id="SSF51126">
    <property type="entry name" value="Pectin lyase-like"/>
    <property type="match status" value="1"/>
</dbReference>
<evidence type="ECO:0000259" key="1">
    <source>
        <dbReference type="Pfam" id="PF13229"/>
    </source>
</evidence>
<dbReference type="InterPro" id="IPR039448">
    <property type="entry name" value="Beta_helix"/>
</dbReference>
<feature type="domain" description="Right handed beta helix" evidence="1">
    <location>
        <begin position="2"/>
        <end position="156"/>
    </location>
</feature>
<dbReference type="InterPro" id="IPR006626">
    <property type="entry name" value="PbH1"/>
</dbReference>
<feature type="non-terminal residue" evidence="2">
    <location>
        <position position="1"/>
    </location>
</feature>
<organism evidence="2">
    <name type="scientific">marine sediment metagenome</name>
    <dbReference type="NCBI Taxonomy" id="412755"/>
    <lineage>
        <taxon>unclassified sequences</taxon>
        <taxon>metagenomes</taxon>
        <taxon>ecological metagenomes</taxon>
    </lineage>
</organism>
<reference evidence="2" key="1">
    <citation type="journal article" date="2015" name="Nature">
        <title>Complex archaea that bridge the gap between prokaryotes and eukaryotes.</title>
        <authorList>
            <person name="Spang A."/>
            <person name="Saw J.H."/>
            <person name="Jorgensen S.L."/>
            <person name="Zaremba-Niedzwiedzka K."/>
            <person name="Martijn J."/>
            <person name="Lind A.E."/>
            <person name="van Eijk R."/>
            <person name="Schleper C."/>
            <person name="Guy L."/>
            <person name="Ettema T.J."/>
        </authorList>
    </citation>
    <scope>NUCLEOTIDE SEQUENCE</scope>
</reference>